<dbReference type="GO" id="GO:0005524">
    <property type="term" value="F:ATP binding"/>
    <property type="evidence" value="ECO:0007669"/>
    <property type="project" value="InterPro"/>
</dbReference>
<dbReference type="InterPro" id="IPR027065">
    <property type="entry name" value="Lon_Prtase"/>
</dbReference>
<protein>
    <recommendedName>
        <fullName evidence="1">endopeptidase La</fullName>
        <ecNumber evidence="1">3.4.21.53</ecNumber>
    </recommendedName>
</protein>
<comment type="similarity">
    <text evidence="1">Belongs to the peptidase S16 family.</text>
</comment>
<keyword evidence="2" id="KW-0812">Transmembrane</keyword>
<keyword evidence="2" id="KW-1133">Transmembrane helix</keyword>
<evidence type="ECO:0000259" key="3">
    <source>
        <dbReference type="PROSITE" id="PS51786"/>
    </source>
</evidence>
<dbReference type="GO" id="GO:0004176">
    <property type="term" value="F:ATP-dependent peptidase activity"/>
    <property type="evidence" value="ECO:0007669"/>
    <property type="project" value="UniProtKB-UniRule"/>
</dbReference>
<reference evidence="4 5" key="1">
    <citation type="submission" date="2017-03" db="EMBL/GenBank/DDBJ databases">
        <title>Draft genome sequence of Streptomyces scabrisporus NF3, endophyte isolated from Amphipterygium adstringens.</title>
        <authorList>
            <person name="Vazquez M."/>
            <person name="Ceapa C.D."/>
            <person name="Rodriguez Luna D."/>
            <person name="Sanchez Esquivel S."/>
        </authorList>
    </citation>
    <scope>NUCLEOTIDE SEQUENCE [LARGE SCALE GENOMIC DNA]</scope>
    <source>
        <strain evidence="4 5">NF3</strain>
    </source>
</reference>
<evidence type="ECO:0000256" key="1">
    <source>
        <dbReference type="PROSITE-ProRule" id="PRU01122"/>
    </source>
</evidence>
<feature type="active site" evidence="1">
    <location>
        <position position="199"/>
    </location>
</feature>
<keyword evidence="2" id="KW-0472">Membrane</keyword>
<dbReference type="GO" id="GO:0030163">
    <property type="term" value="P:protein catabolic process"/>
    <property type="evidence" value="ECO:0007669"/>
    <property type="project" value="InterPro"/>
</dbReference>
<keyword evidence="1" id="KW-0378">Hydrolase</keyword>
<feature type="transmembrane region" description="Helical" evidence="2">
    <location>
        <begin position="12"/>
        <end position="31"/>
    </location>
</feature>
<dbReference type="OrthoDB" id="2356897at2"/>
<dbReference type="Gene3D" id="3.30.230.10">
    <property type="match status" value="1"/>
</dbReference>
<dbReference type="RefSeq" id="WP_078980964.1">
    <property type="nucleotide sequence ID" value="NZ_MWQN01000003.1"/>
</dbReference>
<dbReference type="PROSITE" id="PS51786">
    <property type="entry name" value="LON_PROTEOLYTIC"/>
    <property type="match status" value="1"/>
</dbReference>
<dbReference type="EC" id="3.4.21.53" evidence="1"/>
<accession>A0A1T3NMH0</accession>
<proteinExistence type="inferred from homology"/>
<dbReference type="InterPro" id="IPR020568">
    <property type="entry name" value="Ribosomal_Su5_D2-typ_SF"/>
</dbReference>
<feature type="domain" description="Lon proteolytic" evidence="3">
    <location>
        <begin position="150"/>
        <end position="247"/>
    </location>
</feature>
<dbReference type="InterPro" id="IPR008269">
    <property type="entry name" value="Lon_proteolytic"/>
</dbReference>
<name>A0A1T3NMH0_9ACTN</name>
<dbReference type="Pfam" id="PF05362">
    <property type="entry name" value="Lon_C"/>
    <property type="match status" value="1"/>
</dbReference>
<dbReference type="SUPFAM" id="SSF54211">
    <property type="entry name" value="Ribosomal protein S5 domain 2-like"/>
    <property type="match status" value="1"/>
</dbReference>
<keyword evidence="5" id="KW-1185">Reference proteome</keyword>
<dbReference type="PANTHER" id="PTHR10046">
    <property type="entry name" value="ATP DEPENDENT LON PROTEASE FAMILY MEMBER"/>
    <property type="match status" value="1"/>
</dbReference>
<evidence type="ECO:0000313" key="5">
    <source>
        <dbReference type="Proteomes" id="UP000190037"/>
    </source>
</evidence>
<dbReference type="EMBL" id="MWQN01000003">
    <property type="protein sequence ID" value="OPC77871.1"/>
    <property type="molecule type" value="Genomic_DNA"/>
</dbReference>
<organism evidence="4 5">
    <name type="scientific">Embleya scabrispora</name>
    <dbReference type="NCBI Taxonomy" id="159449"/>
    <lineage>
        <taxon>Bacteria</taxon>
        <taxon>Bacillati</taxon>
        <taxon>Actinomycetota</taxon>
        <taxon>Actinomycetes</taxon>
        <taxon>Kitasatosporales</taxon>
        <taxon>Streptomycetaceae</taxon>
        <taxon>Embleya</taxon>
    </lineage>
</organism>
<dbReference type="AlphaFoldDB" id="A0A1T3NMH0"/>
<keyword evidence="1" id="KW-0645">Protease</keyword>
<dbReference type="GO" id="GO:0006508">
    <property type="term" value="P:proteolysis"/>
    <property type="evidence" value="ECO:0007669"/>
    <property type="project" value="UniProtKB-KW"/>
</dbReference>
<dbReference type="STRING" id="159449.B4N89_37040"/>
<gene>
    <name evidence="4" type="ORF">B4N89_37040</name>
</gene>
<comment type="catalytic activity">
    <reaction evidence="1">
        <text>Hydrolysis of proteins in presence of ATP.</text>
        <dbReference type="EC" id="3.4.21.53"/>
    </reaction>
</comment>
<keyword evidence="1" id="KW-0720">Serine protease</keyword>
<feature type="active site" evidence="1">
    <location>
        <position position="154"/>
    </location>
</feature>
<dbReference type="InterPro" id="IPR014721">
    <property type="entry name" value="Ribsml_uS5_D2-typ_fold_subgr"/>
</dbReference>
<dbReference type="Proteomes" id="UP000190037">
    <property type="component" value="Unassembled WGS sequence"/>
</dbReference>
<comment type="caution">
    <text evidence="4">The sequence shown here is derived from an EMBL/GenBank/DDBJ whole genome shotgun (WGS) entry which is preliminary data.</text>
</comment>
<sequence length="257" mass="26598">MTRGKLVRPISSLLVLVALGFAFLVPMPYVVIRPSATLDTLGESTDGPTIRISGPSPVYPTTGHLLLTTIGVGARGEKHYLGSLLHAWWNTEEAVVPKASVYPDGKSVEKVVETNLRDMTKAQDSATVAALKYLGASPDRIEVTFHTGKVGGPSAGLFLALGIVDKLTEGDLTGGRTIAGTGTIDDEGRVGRIGGLPMKLLAAKRDGATVFVLPRGECAEADRAGSGGLRLVPVESLSGAVDALNALTKGGAEVPSC</sequence>
<dbReference type="GO" id="GO:0004252">
    <property type="term" value="F:serine-type endopeptidase activity"/>
    <property type="evidence" value="ECO:0007669"/>
    <property type="project" value="UniProtKB-UniRule"/>
</dbReference>
<evidence type="ECO:0000256" key="2">
    <source>
        <dbReference type="SAM" id="Phobius"/>
    </source>
</evidence>
<evidence type="ECO:0000313" key="4">
    <source>
        <dbReference type="EMBL" id="OPC77871.1"/>
    </source>
</evidence>